<dbReference type="EMBL" id="PDCK01000039">
    <property type="protein sequence ID" value="PRQ55261.1"/>
    <property type="molecule type" value="Genomic_DNA"/>
</dbReference>
<dbReference type="PANTHER" id="PTHR23068:SF25">
    <property type="entry name" value="DNA (CYTOSINE-5)-METHYLTRANSFERASE DRM2"/>
    <property type="match status" value="1"/>
</dbReference>
<dbReference type="PANTHER" id="PTHR23068">
    <property type="entry name" value="DNA CYTOSINE-5- -METHYLTRANSFERASE 3-RELATED"/>
    <property type="match status" value="1"/>
</dbReference>
<dbReference type="Proteomes" id="UP000238479">
    <property type="component" value="Chromosome 1"/>
</dbReference>
<dbReference type="EC" id="2.1.1.37" evidence="1"/>
<reference evidence="1 2" key="1">
    <citation type="journal article" date="2018" name="Nat. Genet.">
        <title>The Rosa genome provides new insights in the design of modern roses.</title>
        <authorList>
            <person name="Bendahmane M."/>
        </authorList>
    </citation>
    <scope>NUCLEOTIDE SEQUENCE [LARGE SCALE GENOMIC DNA]</scope>
    <source>
        <strain evidence="2">cv. Old Blush</strain>
    </source>
</reference>
<evidence type="ECO:0000313" key="1">
    <source>
        <dbReference type="EMBL" id="PRQ55261.1"/>
    </source>
</evidence>
<sequence>MLQVESVWVGKKKVAPLEPDEVEMLLGFPWDHTRGISRTGGYKSLGNSLLVFRLGWGCLGVLVGPWLI</sequence>
<comment type="caution">
    <text evidence="1">The sequence shown here is derived from an EMBL/GenBank/DDBJ whole genome shotgun (WGS) entry which is preliminary data.</text>
</comment>
<dbReference type="GO" id="GO:0003886">
    <property type="term" value="F:DNA (cytosine-5-)-methyltransferase activity"/>
    <property type="evidence" value="ECO:0007669"/>
    <property type="project" value="UniProtKB-EC"/>
</dbReference>
<dbReference type="STRING" id="74649.A0A2P6S9B9"/>
<dbReference type="GO" id="GO:0005634">
    <property type="term" value="C:nucleus"/>
    <property type="evidence" value="ECO:0007669"/>
    <property type="project" value="TreeGrafter"/>
</dbReference>
<dbReference type="GO" id="GO:0032259">
    <property type="term" value="P:methylation"/>
    <property type="evidence" value="ECO:0007669"/>
    <property type="project" value="UniProtKB-KW"/>
</dbReference>
<accession>A0A2P6S9B9</accession>
<organism evidence="1 2">
    <name type="scientific">Rosa chinensis</name>
    <name type="common">China rose</name>
    <dbReference type="NCBI Taxonomy" id="74649"/>
    <lineage>
        <taxon>Eukaryota</taxon>
        <taxon>Viridiplantae</taxon>
        <taxon>Streptophyta</taxon>
        <taxon>Embryophyta</taxon>
        <taxon>Tracheophyta</taxon>
        <taxon>Spermatophyta</taxon>
        <taxon>Magnoliopsida</taxon>
        <taxon>eudicotyledons</taxon>
        <taxon>Gunneridae</taxon>
        <taxon>Pentapetalae</taxon>
        <taxon>rosids</taxon>
        <taxon>fabids</taxon>
        <taxon>Rosales</taxon>
        <taxon>Rosaceae</taxon>
        <taxon>Rosoideae</taxon>
        <taxon>Rosoideae incertae sedis</taxon>
        <taxon>Rosa</taxon>
    </lineage>
</organism>
<keyword evidence="1" id="KW-0489">Methyltransferase</keyword>
<dbReference type="InterPro" id="IPR029063">
    <property type="entry name" value="SAM-dependent_MTases_sf"/>
</dbReference>
<gene>
    <name evidence="1" type="ORF">RchiOBHm_Chr1g0322621</name>
</gene>
<dbReference type="Gramene" id="PRQ55261">
    <property type="protein sequence ID" value="PRQ55261"/>
    <property type="gene ID" value="RchiOBHm_Chr1g0322621"/>
</dbReference>
<protein>
    <submittedName>
        <fullName evidence="1">Putative DNA (Cytosine-5-)-methyltransferase</fullName>
        <ecNumber evidence="1">2.1.1.37</ecNumber>
    </submittedName>
</protein>
<keyword evidence="2" id="KW-1185">Reference proteome</keyword>
<dbReference type="AlphaFoldDB" id="A0A2P6S9B9"/>
<keyword evidence="1" id="KW-0808">Transferase</keyword>
<evidence type="ECO:0000313" key="2">
    <source>
        <dbReference type="Proteomes" id="UP000238479"/>
    </source>
</evidence>
<proteinExistence type="predicted"/>
<dbReference type="InterPro" id="IPR050390">
    <property type="entry name" value="C5-Methyltransferase"/>
</dbReference>
<name>A0A2P6S9B9_ROSCH</name>
<dbReference type="SUPFAM" id="SSF53335">
    <property type="entry name" value="S-adenosyl-L-methionine-dependent methyltransferases"/>
    <property type="match status" value="1"/>
</dbReference>